<protein>
    <recommendedName>
        <fullName evidence="4">PCI domain-containing protein</fullName>
    </recommendedName>
</protein>
<feature type="domain" description="PCI" evidence="4">
    <location>
        <begin position="259"/>
        <end position="438"/>
    </location>
</feature>
<accession>A0AAN9T4U5</accession>
<dbReference type="GO" id="GO:0042176">
    <property type="term" value="P:regulation of protein catabolic process"/>
    <property type="evidence" value="ECO:0007669"/>
    <property type="project" value="InterPro"/>
</dbReference>
<name>A0AAN9T4U5_9HEMI</name>
<evidence type="ECO:0000256" key="3">
    <source>
        <dbReference type="SAM" id="MobiDB-lite"/>
    </source>
</evidence>
<dbReference type="Pfam" id="PF25573">
    <property type="entry name" value="TPR_PSMD3_N"/>
    <property type="match status" value="1"/>
</dbReference>
<dbReference type="GO" id="GO:0030234">
    <property type="term" value="F:enzyme regulator activity"/>
    <property type="evidence" value="ECO:0007669"/>
    <property type="project" value="InterPro"/>
</dbReference>
<dbReference type="Proteomes" id="UP001367676">
    <property type="component" value="Unassembled WGS sequence"/>
</dbReference>
<dbReference type="InterPro" id="IPR013586">
    <property type="entry name" value="PSMD3_C"/>
</dbReference>
<keyword evidence="6" id="KW-1185">Reference proteome</keyword>
<dbReference type="Gene3D" id="1.25.40.570">
    <property type="match status" value="1"/>
</dbReference>
<feature type="region of interest" description="Disordered" evidence="3">
    <location>
        <begin position="1"/>
        <end position="31"/>
    </location>
</feature>
<reference evidence="5 6" key="1">
    <citation type="submission" date="2024-03" db="EMBL/GenBank/DDBJ databases">
        <title>Adaptation during the transition from Ophiocordyceps entomopathogen to insect associate is accompanied by gene loss and intensified selection.</title>
        <authorList>
            <person name="Ward C.M."/>
            <person name="Onetto C.A."/>
            <person name="Borneman A.R."/>
        </authorList>
    </citation>
    <scope>NUCLEOTIDE SEQUENCE [LARGE SCALE GENOMIC DNA]</scope>
    <source>
        <strain evidence="5">AWRI1</strain>
        <tissue evidence="5">Single Adult Female</tissue>
    </source>
</reference>
<dbReference type="AlphaFoldDB" id="A0AAN9T4U5"/>
<dbReference type="Pfam" id="PF08375">
    <property type="entry name" value="Rpn3_C"/>
    <property type="match status" value="1"/>
</dbReference>
<dbReference type="InterPro" id="IPR000717">
    <property type="entry name" value="PCI_dom"/>
</dbReference>
<sequence length="507" mass="57591">MAAPSAEQSIIDVEMKNVDSPAEEVTDSEQKGSDASIILDIRENIRQIERGVATKESRFITRILRTILAIRKDLNSNILTSVVNGFYTHSASEKEFMLSFFDDQMEVESALVPVAGANAQRMRTAKNSSCPLLPEVDAYIHLLLILYLIDQSKYVAAQKCSDALMDKLSAHSRRTLDLIQARSFFYHMRAYELNDQLDACRPLFHAKLRTATLRNDFEGQAVLINCLLRSYLHYSLYDQADKLVSKSVFPETASNNEWARFLYYVGRIKAIRLEYTEAHTNLVQALRKAPQTTAVGFRQAVQKLVVTVELLLGDIPDRLIFREAAMRTALQPYFELTQAVRLGNLHTFSDVLNKFSAQFRLDKTFLMIIRLRHNVIKTGIRAIAASYSRITPENIARTLGLDSAQDAECIIAKAIRDGVLEAIIDPVNGYMQTKELVDIYCTAEPQIAFHERTAFCLELHNQSVKAMRYPPKSYGKDLESAEERREREQQDLELAKEMAEDEDDGFP</sequence>
<comment type="similarity">
    <text evidence="1">Belongs to the proteasome subunit S3 family.</text>
</comment>
<feature type="compositionally biased region" description="Basic and acidic residues" evidence="3">
    <location>
        <begin position="474"/>
        <end position="498"/>
    </location>
</feature>
<dbReference type="InterPro" id="IPR057985">
    <property type="entry name" value="TPR_PSMD3_N"/>
</dbReference>
<evidence type="ECO:0000313" key="6">
    <source>
        <dbReference type="Proteomes" id="UP001367676"/>
    </source>
</evidence>
<organism evidence="5 6">
    <name type="scientific">Parthenolecanium corni</name>
    <dbReference type="NCBI Taxonomy" id="536013"/>
    <lineage>
        <taxon>Eukaryota</taxon>
        <taxon>Metazoa</taxon>
        <taxon>Ecdysozoa</taxon>
        <taxon>Arthropoda</taxon>
        <taxon>Hexapoda</taxon>
        <taxon>Insecta</taxon>
        <taxon>Pterygota</taxon>
        <taxon>Neoptera</taxon>
        <taxon>Paraneoptera</taxon>
        <taxon>Hemiptera</taxon>
        <taxon>Sternorrhyncha</taxon>
        <taxon>Coccoidea</taxon>
        <taxon>Coccidae</taxon>
        <taxon>Parthenolecanium</taxon>
    </lineage>
</organism>
<dbReference type="PROSITE" id="PS50250">
    <property type="entry name" value="PCI"/>
    <property type="match status" value="1"/>
</dbReference>
<dbReference type="InterPro" id="IPR050756">
    <property type="entry name" value="CSN3"/>
</dbReference>
<proteinExistence type="inferred from homology"/>
<dbReference type="SMART" id="SM00753">
    <property type="entry name" value="PAM"/>
    <property type="match status" value="1"/>
</dbReference>
<dbReference type="EMBL" id="JBBCAQ010000038">
    <property type="protein sequence ID" value="KAK7571867.1"/>
    <property type="molecule type" value="Genomic_DNA"/>
</dbReference>
<dbReference type="SUPFAM" id="SSF46785">
    <property type="entry name" value="Winged helix' DNA-binding domain"/>
    <property type="match status" value="1"/>
</dbReference>
<gene>
    <name evidence="5" type="ORF">V9T40_014339</name>
</gene>
<dbReference type="PANTHER" id="PTHR10758">
    <property type="entry name" value="26S PROTEASOME NON-ATPASE REGULATORY SUBUNIT 3/COP9 SIGNALOSOME COMPLEX SUBUNIT 3"/>
    <property type="match status" value="1"/>
</dbReference>
<dbReference type="GO" id="GO:0008541">
    <property type="term" value="C:proteasome regulatory particle, lid subcomplex"/>
    <property type="evidence" value="ECO:0007669"/>
    <property type="project" value="TreeGrafter"/>
</dbReference>
<evidence type="ECO:0000256" key="1">
    <source>
        <dbReference type="ARBA" id="ARBA00007912"/>
    </source>
</evidence>
<comment type="caution">
    <text evidence="5">The sequence shown here is derived from an EMBL/GenBank/DDBJ whole genome shotgun (WGS) entry which is preliminary data.</text>
</comment>
<dbReference type="PANTHER" id="PTHR10758:SF2">
    <property type="entry name" value="26S PROTEASOME NON-ATPASE REGULATORY SUBUNIT 3"/>
    <property type="match status" value="1"/>
</dbReference>
<keyword evidence="2" id="KW-0647">Proteasome</keyword>
<dbReference type="SMART" id="SM00088">
    <property type="entry name" value="PINT"/>
    <property type="match status" value="1"/>
</dbReference>
<dbReference type="Pfam" id="PF01399">
    <property type="entry name" value="PCI"/>
    <property type="match status" value="1"/>
</dbReference>
<dbReference type="InterPro" id="IPR036390">
    <property type="entry name" value="WH_DNA-bd_sf"/>
</dbReference>
<evidence type="ECO:0000259" key="4">
    <source>
        <dbReference type="PROSITE" id="PS50250"/>
    </source>
</evidence>
<evidence type="ECO:0000256" key="2">
    <source>
        <dbReference type="ARBA" id="ARBA00022942"/>
    </source>
</evidence>
<feature type="region of interest" description="Disordered" evidence="3">
    <location>
        <begin position="470"/>
        <end position="507"/>
    </location>
</feature>
<dbReference type="GO" id="GO:0006511">
    <property type="term" value="P:ubiquitin-dependent protein catabolic process"/>
    <property type="evidence" value="ECO:0007669"/>
    <property type="project" value="TreeGrafter"/>
</dbReference>
<evidence type="ECO:0000313" key="5">
    <source>
        <dbReference type="EMBL" id="KAK7571867.1"/>
    </source>
</evidence>